<dbReference type="SUPFAM" id="SSF56176">
    <property type="entry name" value="FAD-binding/transporter-associated domain-like"/>
    <property type="match status" value="1"/>
</dbReference>
<dbReference type="EMBL" id="PVXM01000058">
    <property type="protein sequence ID" value="PRR69063.1"/>
    <property type="molecule type" value="Genomic_DNA"/>
</dbReference>
<dbReference type="AlphaFoldDB" id="A0A2T0AKK2"/>
<evidence type="ECO:0000313" key="6">
    <source>
        <dbReference type="Proteomes" id="UP000238415"/>
    </source>
</evidence>
<dbReference type="InterPro" id="IPR016167">
    <property type="entry name" value="FAD-bd_PCMH_sub1"/>
</dbReference>
<dbReference type="Gene3D" id="3.30.465.10">
    <property type="match status" value="1"/>
</dbReference>
<keyword evidence="2" id="KW-0274">FAD</keyword>
<comment type="caution">
    <text evidence="5">The sequence shown here is derived from an EMBL/GenBank/DDBJ whole genome shotgun (WGS) entry which is preliminary data.</text>
</comment>
<feature type="domain" description="FAD-binding PCMH-type" evidence="4">
    <location>
        <begin position="1"/>
        <end position="174"/>
    </location>
</feature>
<dbReference type="PANTHER" id="PTHR42659:SF2">
    <property type="entry name" value="XANTHINE DEHYDROGENASE SUBUNIT C-RELATED"/>
    <property type="match status" value="1"/>
</dbReference>
<evidence type="ECO:0000256" key="3">
    <source>
        <dbReference type="ARBA" id="ARBA00023002"/>
    </source>
</evidence>
<evidence type="ECO:0000259" key="4">
    <source>
        <dbReference type="PROSITE" id="PS51387"/>
    </source>
</evidence>
<dbReference type="InterPro" id="IPR016169">
    <property type="entry name" value="FAD-bd_PCMH_sub2"/>
</dbReference>
<evidence type="ECO:0000313" key="5">
    <source>
        <dbReference type="EMBL" id="PRR69063.1"/>
    </source>
</evidence>
<dbReference type="SMART" id="SM01092">
    <property type="entry name" value="CO_deh_flav_C"/>
    <property type="match status" value="1"/>
</dbReference>
<dbReference type="Pfam" id="PF03450">
    <property type="entry name" value="CO_deh_flav_C"/>
    <property type="match status" value="1"/>
</dbReference>
<dbReference type="Gene3D" id="3.30.390.50">
    <property type="entry name" value="CO dehydrogenase flavoprotein, C-terminal domain"/>
    <property type="match status" value="1"/>
</dbReference>
<dbReference type="GO" id="GO:0034909">
    <property type="term" value="F:6-hydroxypseudooxynicotine dehydrogenase activity"/>
    <property type="evidence" value="ECO:0007669"/>
    <property type="project" value="UniProtKB-EC"/>
</dbReference>
<sequence length="293" mass="31850">MSVQYYSPGSFTEALQVLERNSNYTLLAGGTDVVPRLNLRQVKGLQGLIYLGNIVEMKKIVEHNEHIFIGALVTHACIAASELIKQKAYNVWYASYHMGTPAIRNVGTIGGNLVNASPAGDSCVALLAAGALASIKSLHENRLVPIKEFFVDKGKTVLKPGEILYGVYLPKAATGIKKGCSYQRIGTLKGSSTAIINIAVEIEQDTDGMCRACRIGAGAVASTPVRLYSLEEIFVDKRINWNLIEQAANEVDAHINPIDDTYATAWYRRKVIKVLLKRALAEASGLASEEKEV</sequence>
<name>A0A2T0AKK2_9FIRM</name>
<evidence type="ECO:0000256" key="2">
    <source>
        <dbReference type="ARBA" id="ARBA00022827"/>
    </source>
</evidence>
<dbReference type="InterPro" id="IPR002346">
    <property type="entry name" value="Mopterin_DH_FAD-bd"/>
</dbReference>
<dbReference type="GO" id="GO:0071949">
    <property type="term" value="F:FAD binding"/>
    <property type="evidence" value="ECO:0007669"/>
    <property type="project" value="InterPro"/>
</dbReference>
<dbReference type="SUPFAM" id="SSF55447">
    <property type="entry name" value="CO dehydrogenase flavoprotein C-terminal domain-like"/>
    <property type="match status" value="1"/>
</dbReference>
<protein>
    <submittedName>
        <fullName evidence="5">6-hydroxypseudooxynicotine dehydrogenase complex subunit alpha</fullName>
        <ecNumber evidence="5">1.5.99.14</ecNumber>
    </submittedName>
</protein>
<keyword evidence="1" id="KW-0285">Flavoprotein</keyword>
<dbReference type="PROSITE" id="PS51387">
    <property type="entry name" value="FAD_PCMH"/>
    <property type="match status" value="1"/>
</dbReference>
<dbReference type="InterPro" id="IPR051312">
    <property type="entry name" value="Diverse_Substr_Oxidored"/>
</dbReference>
<dbReference type="Pfam" id="PF00941">
    <property type="entry name" value="FAD_binding_5"/>
    <property type="match status" value="1"/>
</dbReference>
<organism evidence="5 6">
    <name type="scientific">Neomoorella humiferrea</name>
    <dbReference type="NCBI Taxonomy" id="676965"/>
    <lineage>
        <taxon>Bacteria</taxon>
        <taxon>Bacillati</taxon>
        <taxon>Bacillota</taxon>
        <taxon>Clostridia</taxon>
        <taxon>Neomoorellales</taxon>
        <taxon>Neomoorellaceae</taxon>
        <taxon>Neomoorella</taxon>
    </lineage>
</organism>
<dbReference type="EC" id="1.5.99.14" evidence="5"/>
<reference evidence="5 6" key="1">
    <citation type="submission" date="2018-03" db="EMBL/GenBank/DDBJ databases">
        <title>Genome sequence of Moorella humiferrea DSM 23265.</title>
        <authorList>
            <person name="Poehlein A."/>
            <person name="Daniel R."/>
        </authorList>
    </citation>
    <scope>NUCLEOTIDE SEQUENCE [LARGE SCALE GENOMIC DNA]</scope>
    <source>
        <strain evidence="5 6">DSM 23265</strain>
    </source>
</reference>
<dbReference type="InterPro" id="IPR036318">
    <property type="entry name" value="FAD-bd_PCMH-like_sf"/>
</dbReference>
<dbReference type="RefSeq" id="WP_106006499.1">
    <property type="nucleotide sequence ID" value="NZ_CP136419.1"/>
</dbReference>
<dbReference type="Gene3D" id="3.30.43.10">
    <property type="entry name" value="Uridine Diphospho-n-acetylenolpyruvylglucosamine Reductase, domain 2"/>
    <property type="match status" value="1"/>
</dbReference>
<keyword evidence="6" id="KW-1185">Reference proteome</keyword>
<dbReference type="InterPro" id="IPR005107">
    <property type="entry name" value="CO_DH_flav_C"/>
</dbReference>
<accession>A0A2T0AKK2</accession>
<dbReference type="InterPro" id="IPR036683">
    <property type="entry name" value="CO_DH_flav_C_dom_sf"/>
</dbReference>
<dbReference type="OrthoDB" id="9789842at2"/>
<dbReference type="Proteomes" id="UP000238415">
    <property type="component" value="Unassembled WGS sequence"/>
</dbReference>
<keyword evidence="3 5" id="KW-0560">Oxidoreductase</keyword>
<dbReference type="PANTHER" id="PTHR42659">
    <property type="entry name" value="XANTHINE DEHYDROGENASE SUBUNIT C-RELATED"/>
    <property type="match status" value="1"/>
</dbReference>
<evidence type="ECO:0000256" key="1">
    <source>
        <dbReference type="ARBA" id="ARBA00022630"/>
    </source>
</evidence>
<proteinExistence type="predicted"/>
<dbReference type="InterPro" id="IPR016166">
    <property type="entry name" value="FAD-bd_PCMH"/>
</dbReference>
<gene>
    <name evidence="5" type="primary">kdhA_3</name>
    <name evidence="5" type="ORF">MOHU_26000</name>
</gene>